<dbReference type="PATRIC" id="fig|136160.3.peg.1873"/>
<feature type="region of interest" description="Disordered" evidence="1">
    <location>
        <begin position="352"/>
        <end position="400"/>
    </location>
</feature>
<dbReference type="RefSeq" id="WP_053430951.1">
    <property type="nucleotide sequence ID" value="NZ_JARMVM010000331.1"/>
</dbReference>
<evidence type="ECO:0000256" key="1">
    <source>
        <dbReference type="SAM" id="MobiDB-lite"/>
    </source>
</evidence>
<evidence type="ECO:0000259" key="2">
    <source>
        <dbReference type="Pfam" id="PF02120"/>
    </source>
</evidence>
<evidence type="ECO:0000313" key="3">
    <source>
        <dbReference type="EMBL" id="KOO38767.1"/>
    </source>
</evidence>
<dbReference type="InterPro" id="IPR038610">
    <property type="entry name" value="FliK-like_C_sf"/>
</dbReference>
<accession>A0A0M0KJH4</accession>
<gene>
    <name evidence="3" type="ORF">AMD02_07730</name>
</gene>
<comment type="caution">
    <text evidence="3">The sequence shown here is derived from an EMBL/GenBank/DDBJ whole genome shotgun (WGS) entry which is preliminary data.</text>
</comment>
<dbReference type="CDD" id="cd17470">
    <property type="entry name" value="T3SS_Flik_C"/>
    <property type="match status" value="1"/>
</dbReference>
<dbReference type="EMBL" id="LILD01000001">
    <property type="protein sequence ID" value="KOO38767.1"/>
    <property type="molecule type" value="Genomic_DNA"/>
</dbReference>
<feature type="compositionally biased region" description="Basic and acidic residues" evidence="1">
    <location>
        <begin position="355"/>
        <end position="384"/>
    </location>
</feature>
<dbReference type="AlphaFoldDB" id="A0A0M0KJH4"/>
<dbReference type="InterPro" id="IPR021136">
    <property type="entry name" value="Flagellar_hook_control-like_C"/>
</dbReference>
<proteinExistence type="predicted"/>
<protein>
    <recommendedName>
        <fullName evidence="2">Flagellar hook-length control protein-like C-terminal domain-containing protein</fullName>
    </recommendedName>
</protein>
<organism evidence="3">
    <name type="scientific">Halalkalibacterium halodurans</name>
    <name type="common">Bacillus halodurans</name>
    <dbReference type="NCBI Taxonomy" id="86665"/>
    <lineage>
        <taxon>Bacteria</taxon>
        <taxon>Bacillati</taxon>
        <taxon>Bacillota</taxon>
        <taxon>Bacilli</taxon>
        <taxon>Bacillales</taxon>
        <taxon>Bacillaceae</taxon>
        <taxon>Halalkalibacterium (ex Joshi et al. 2022)</taxon>
    </lineage>
</organism>
<sequence>MIPAMMMQLGNVPHINGQTPRSESSLTGEANFLMVLDSLTSEEGELGTWSEGTEPSIESLELFYSLLHIQEEVPNDVKEWLVELMDVLPMESVLQLESLLTEKADPVDFEDFQAMSKQEQAVFHLLAALQLMTASGNQELPTQIRGHVVQIMERAFPFVVIQGQHTLSEQFRAFIEQAKEWLTKQGETKLLTNDGTQQQTQNSLVETSRTYRPFLLANDANEGRVQGLTLQHHGQELGQALNRTQQLVIHLGEQQPKEVQQQQFLRQFQQILQRGNVVQLQNGTQMTIKLMPEHLGRLDIQLTQTNGAIVARIMTSTTMARELVESQMNQLRYAFTQQQLNVERIEVVQQPSHSLLERENQGQQSTKDEKEKEQQRQDQEHSDGETFQQFLDDVGFDEQV</sequence>
<reference evidence="3" key="1">
    <citation type="submission" date="2015-08" db="EMBL/GenBank/DDBJ databases">
        <title>Complete DNA Sequence of Pseudomonas syringae pv. actinidiae, the Causal Agent of Kiwifruit Canker Disease.</title>
        <authorList>
            <person name="Rikkerink E.H.A."/>
            <person name="Fineran P.C."/>
        </authorList>
    </citation>
    <scope>NUCLEOTIDE SEQUENCE</scope>
    <source>
        <strain evidence="3">DSM 13666</strain>
    </source>
</reference>
<name>A0A0M0KJH4_ALKHA</name>
<dbReference type="Pfam" id="PF02120">
    <property type="entry name" value="Flg_hook"/>
    <property type="match status" value="1"/>
</dbReference>
<feature type="domain" description="Flagellar hook-length control protein-like C-terminal" evidence="2">
    <location>
        <begin position="280"/>
        <end position="352"/>
    </location>
</feature>
<dbReference type="Gene3D" id="3.30.750.140">
    <property type="match status" value="1"/>
</dbReference>